<dbReference type="EMBL" id="SGXA01000002">
    <property type="protein sequence ID" value="RZS71681.1"/>
    <property type="molecule type" value="Genomic_DNA"/>
</dbReference>
<feature type="domain" description="ABC transporter" evidence="5">
    <location>
        <begin position="6"/>
        <end position="235"/>
    </location>
</feature>
<dbReference type="AlphaFoldDB" id="A0A4V2F0X8"/>
<dbReference type="RefSeq" id="WP_130542157.1">
    <property type="nucleotide sequence ID" value="NZ_CP042431.1"/>
</dbReference>
<keyword evidence="7" id="KW-1185">Reference proteome</keyword>
<protein>
    <submittedName>
        <fullName evidence="6">ABC-2 type transport system ATP-binding protein</fullName>
    </submittedName>
</protein>
<keyword evidence="3" id="KW-0547">Nucleotide-binding</keyword>
<evidence type="ECO:0000256" key="1">
    <source>
        <dbReference type="ARBA" id="ARBA00005417"/>
    </source>
</evidence>
<dbReference type="InterPro" id="IPR003593">
    <property type="entry name" value="AAA+_ATPase"/>
</dbReference>
<reference evidence="6 7" key="1">
    <citation type="submission" date="2019-02" db="EMBL/GenBank/DDBJ databases">
        <title>Genomic Encyclopedia of Type Strains, Phase IV (KMG-IV): sequencing the most valuable type-strain genomes for metagenomic binning, comparative biology and taxonomic classification.</title>
        <authorList>
            <person name="Goeker M."/>
        </authorList>
    </citation>
    <scope>NUCLEOTIDE SEQUENCE [LARGE SCALE GENOMIC DNA]</scope>
    <source>
        <strain evidence="6 7">DSM 18116</strain>
    </source>
</reference>
<dbReference type="GO" id="GO:0016887">
    <property type="term" value="F:ATP hydrolysis activity"/>
    <property type="evidence" value="ECO:0007669"/>
    <property type="project" value="InterPro"/>
</dbReference>
<dbReference type="InterPro" id="IPR027417">
    <property type="entry name" value="P-loop_NTPase"/>
</dbReference>
<comment type="caution">
    <text evidence="6">The sequence shown here is derived from an EMBL/GenBank/DDBJ whole genome shotgun (WGS) entry which is preliminary data.</text>
</comment>
<comment type="similarity">
    <text evidence="1">Belongs to the ABC transporter superfamily.</text>
</comment>
<dbReference type="PANTHER" id="PTHR43335">
    <property type="entry name" value="ABC TRANSPORTER, ATP-BINDING PROTEIN"/>
    <property type="match status" value="1"/>
</dbReference>
<dbReference type="OrthoDB" id="9785229at2"/>
<dbReference type="Proteomes" id="UP000293874">
    <property type="component" value="Unassembled WGS sequence"/>
</dbReference>
<dbReference type="GO" id="GO:0005524">
    <property type="term" value="F:ATP binding"/>
    <property type="evidence" value="ECO:0007669"/>
    <property type="project" value="UniProtKB-KW"/>
</dbReference>
<gene>
    <name evidence="6" type="ORF">EV199_3589</name>
</gene>
<dbReference type="SUPFAM" id="SSF52540">
    <property type="entry name" value="P-loop containing nucleoside triphosphate hydrolases"/>
    <property type="match status" value="1"/>
</dbReference>
<dbReference type="SMART" id="SM00382">
    <property type="entry name" value="AAA"/>
    <property type="match status" value="1"/>
</dbReference>
<dbReference type="Pfam" id="PF00005">
    <property type="entry name" value="ABC_tran"/>
    <property type="match status" value="1"/>
</dbReference>
<keyword evidence="4 6" id="KW-0067">ATP-binding</keyword>
<dbReference type="Gene3D" id="3.40.50.300">
    <property type="entry name" value="P-loop containing nucleotide triphosphate hydrolases"/>
    <property type="match status" value="1"/>
</dbReference>
<dbReference type="PROSITE" id="PS50893">
    <property type="entry name" value="ABC_TRANSPORTER_2"/>
    <property type="match status" value="1"/>
</dbReference>
<evidence type="ECO:0000313" key="6">
    <source>
        <dbReference type="EMBL" id="RZS71681.1"/>
    </source>
</evidence>
<evidence type="ECO:0000256" key="2">
    <source>
        <dbReference type="ARBA" id="ARBA00022448"/>
    </source>
</evidence>
<dbReference type="PANTHER" id="PTHR43335:SF4">
    <property type="entry name" value="ABC TRANSPORTER, ATP-BINDING PROTEIN"/>
    <property type="match status" value="1"/>
</dbReference>
<evidence type="ECO:0000259" key="5">
    <source>
        <dbReference type="PROSITE" id="PS50893"/>
    </source>
</evidence>
<keyword evidence="2" id="KW-0813">Transport</keyword>
<proteinExistence type="inferred from homology"/>
<evidence type="ECO:0000256" key="4">
    <source>
        <dbReference type="ARBA" id="ARBA00022840"/>
    </source>
</evidence>
<evidence type="ECO:0000313" key="7">
    <source>
        <dbReference type="Proteomes" id="UP000293874"/>
    </source>
</evidence>
<dbReference type="InterPro" id="IPR003439">
    <property type="entry name" value="ABC_transporter-like_ATP-bd"/>
</dbReference>
<accession>A0A4V2F0X8</accession>
<organism evidence="6 7">
    <name type="scientific">Pseudobacter ginsenosidimutans</name>
    <dbReference type="NCBI Taxonomy" id="661488"/>
    <lineage>
        <taxon>Bacteria</taxon>
        <taxon>Pseudomonadati</taxon>
        <taxon>Bacteroidota</taxon>
        <taxon>Chitinophagia</taxon>
        <taxon>Chitinophagales</taxon>
        <taxon>Chitinophagaceae</taxon>
        <taxon>Pseudobacter</taxon>
    </lineage>
</organism>
<sequence length="310" mass="34638">MQHPILKIENLSHAYSTAWAIRDINIEITKKGIYGLLGSNGAGKSTTMNIVCGALNQTKGEVYIQGVNIRKNPMEAKSHIGFLPQYAPLYLDLTVSEYLLYTARLRGIDGKAAHESVDEVMEKCGVVHMKDRLLKNLSGGYRQRAGIAQSIIHKPALVILDEPTNGLDPVQIVEVRNLIKEIADERTVILSSHILSEIQLLCQEILMIEQGKLVFSDTMDAFNNYVAPQSMLVEFENAPSADVLAAVKGVNRVEKLTPRSFRIFYDGSKLVSETIITESVRKEWRMTQLAIEKNSIDEIFKQLTGHSEKN</sequence>
<evidence type="ECO:0000256" key="3">
    <source>
        <dbReference type="ARBA" id="ARBA00022741"/>
    </source>
</evidence>
<name>A0A4V2F0X8_9BACT</name>